<dbReference type="AlphaFoldDB" id="A0A914BGB7"/>
<feature type="compositionally biased region" description="Basic and acidic residues" evidence="5">
    <location>
        <begin position="64"/>
        <end position="81"/>
    </location>
</feature>
<evidence type="ECO:0000313" key="7">
    <source>
        <dbReference type="EnsemblMetazoa" id="XP_038074920.1"/>
    </source>
</evidence>
<dbReference type="GO" id="GO:0005739">
    <property type="term" value="C:mitochondrion"/>
    <property type="evidence" value="ECO:0007669"/>
    <property type="project" value="UniProtKB-SubCell"/>
</dbReference>
<evidence type="ECO:0000256" key="2">
    <source>
        <dbReference type="ARBA" id="ARBA00008197"/>
    </source>
</evidence>
<organism evidence="7 8">
    <name type="scientific">Patiria miniata</name>
    <name type="common">Bat star</name>
    <name type="synonym">Asterina miniata</name>
    <dbReference type="NCBI Taxonomy" id="46514"/>
    <lineage>
        <taxon>Eukaryota</taxon>
        <taxon>Metazoa</taxon>
        <taxon>Echinodermata</taxon>
        <taxon>Eleutherozoa</taxon>
        <taxon>Asterozoa</taxon>
        <taxon>Asteroidea</taxon>
        <taxon>Valvatacea</taxon>
        <taxon>Valvatida</taxon>
        <taxon>Asterinidae</taxon>
        <taxon>Patiria</taxon>
    </lineage>
</organism>
<evidence type="ECO:0000256" key="3">
    <source>
        <dbReference type="ARBA" id="ARBA00022946"/>
    </source>
</evidence>
<evidence type="ECO:0000256" key="6">
    <source>
        <dbReference type="SAM" id="Phobius"/>
    </source>
</evidence>
<dbReference type="OMA" id="WDRERLH"/>
<dbReference type="EnsemblMetazoa" id="XM_038218992.1">
    <property type="protein sequence ID" value="XP_038074920.1"/>
    <property type="gene ID" value="LOC119742808"/>
</dbReference>
<reference evidence="7" key="1">
    <citation type="submission" date="2022-11" db="UniProtKB">
        <authorList>
            <consortium name="EnsemblMetazoa"/>
        </authorList>
    </citation>
    <scope>IDENTIFICATION</scope>
</reference>
<dbReference type="OrthoDB" id="76305at2759"/>
<evidence type="ECO:0000256" key="1">
    <source>
        <dbReference type="ARBA" id="ARBA00004173"/>
    </source>
</evidence>
<keyword evidence="4" id="KW-0496">Mitochondrion</keyword>
<feature type="region of interest" description="Disordered" evidence="5">
    <location>
        <begin position="33"/>
        <end position="54"/>
    </location>
</feature>
<keyword evidence="3" id="KW-0809">Transit peptide</keyword>
<keyword evidence="6" id="KW-0472">Membrane</keyword>
<feature type="transmembrane region" description="Helical" evidence="6">
    <location>
        <begin position="6"/>
        <end position="25"/>
    </location>
</feature>
<feature type="compositionally biased region" description="Basic and acidic residues" evidence="5">
    <location>
        <begin position="33"/>
        <end position="44"/>
    </location>
</feature>
<evidence type="ECO:0000256" key="4">
    <source>
        <dbReference type="ARBA" id="ARBA00023128"/>
    </source>
</evidence>
<keyword evidence="6" id="KW-0812">Transmembrane</keyword>
<dbReference type="GeneID" id="119742808"/>
<keyword evidence="8" id="KW-1185">Reference proteome</keyword>
<comment type="similarity">
    <text evidence="2">Belongs to the PET117 family.</text>
</comment>
<name>A0A914BGB7_PATMI</name>
<evidence type="ECO:0000256" key="5">
    <source>
        <dbReference type="SAM" id="MobiDB-lite"/>
    </source>
</evidence>
<keyword evidence="6" id="KW-1133">Transmembrane helix</keyword>
<comment type="subcellular location">
    <subcellularLocation>
        <location evidence="1">Mitochondrion</location>
    </subcellularLocation>
</comment>
<dbReference type="PANTHER" id="PTHR28163">
    <property type="entry name" value="PROTEIN PET117 HOMOLOG, MITOCHONDRIAL"/>
    <property type="match status" value="1"/>
</dbReference>
<evidence type="ECO:0000313" key="8">
    <source>
        <dbReference type="Proteomes" id="UP000887568"/>
    </source>
</evidence>
<feature type="region of interest" description="Disordered" evidence="5">
    <location>
        <begin position="62"/>
        <end position="81"/>
    </location>
</feature>
<dbReference type="GO" id="GO:0033617">
    <property type="term" value="P:mitochondrial respiratory chain complex IV assembly"/>
    <property type="evidence" value="ECO:0007669"/>
    <property type="project" value="TreeGrafter"/>
</dbReference>
<dbReference type="PANTHER" id="PTHR28163:SF1">
    <property type="entry name" value="PROTEIN PET117 HOMOLOG, MITOCHONDRIAL"/>
    <property type="match status" value="1"/>
</dbReference>
<evidence type="ECO:0008006" key="9">
    <source>
        <dbReference type="Google" id="ProtNLM"/>
    </source>
</evidence>
<proteinExistence type="inferred from homology"/>
<dbReference type="Proteomes" id="UP000887568">
    <property type="component" value="Unplaced"/>
</dbReference>
<sequence>MSTGSRVSVAASIVIAAGIIAGVHYKKKIDQARLHQGVHRDLERQRRKRQNQKDLEEQIALTKQLEEERDSRDKQRCQVTS</sequence>
<dbReference type="InterPro" id="IPR031568">
    <property type="entry name" value="Pet117"/>
</dbReference>
<accession>A0A914BGB7</accession>
<dbReference type="RefSeq" id="XP_038074920.1">
    <property type="nucleotide sequence ID" value="XM_038218992.1"/>
</dbReference>
<protein>
    <recommendedName>
        <fullName evidence="9">Protein PET117 homolog, mitochondrial</fullName>
    </recommendedName>
</protein>
<dbReference type="Pfam" id="PF15786">
    <property type="entry name" value="PET117"/>
    <property type="match status" value="1"/>
</dbReference>